<dbReference type="Pfam" id="PF08281">
    <property type="entry name" value="Sigma70_r4_2"/>
    <property type="match status" value="1"/>
</dbReference>
<comment type="caution">
    <text evidence="8">The sequence shown here is derived from an EMBL/GenBank/DDBJ whole genome shotgun (WGS) entry which is preliminary data.</text>
</comment>
<evidence type="ECO:0000313" key="8">
    <source>
        <dbReference type="EMBL" id="OYO24349.1"/>
    </source>
</evidence>
<evidence type="ECO:0000256" key="5">
    <source>
        <dbReference type="ARBA" id="ARBA00023163"/>
    </source>
</evidence>
<dbReference type="CDD" id="cd06171">
    <property type="entry name" value="Sigma70_r4"/>
    <property type="match status" value="1"/>
</dbReference>
<dbReference type="GO" id="GO:0006352">
    <property type="term" value="P:DNA-templated transcription initiation"/>
    <property type="evidence" value="ECO:0007669"/>
    <property type="project" value="InterPro"/>
</dbReference>
<dbReference type="PANTHER" id="PTHR30173">
    <property type="entry name" value="SIGMA 19 FACTOR"/>
    <property type="match status" value="1"/>
</dbReference>
<keyword evidence="9" id="KW-1185">Reference proteome</keyword>
<dbReference type="SUPFAM" id="SSF54427">
    <property type="entry name" value="NTF2-like"/>
    <property type="match status" value="1"/>
</dbReference>
<dbReference type="SUPFAM" id="SSF88946">
    <property type="entry name" value="Sigma2 domain of RNA polymerase sigma factors"/>
    <property type="match status" value="1"/>
</dbReference>
<dbReference type="InterPro" id="IPR013249">
    <property type="entry name" value="RNA_pol_sigma70_r4_t2"/>
</dbReference>
<gene>
    <name evidence="8" type="ORF">CGZ93_04415</name>
</gene>
<evidence type="ECO:0000259" key="6">
    <source>
        <dbReference type="Pfam" id="PF04542"/>
    </source>
</evidence>
<dbReference type="Gene3D" id="1.10.10.10">
    <property type="entry name" value="Winged helix-like DNA-binding domain superfamily/Winged helix DNA-binding domain"/>
    <property type="match status" value="1"/>
</dbReference>
<reference evidence="8 9" key="1">
    <citation type="submission" date="2017-07" db="EMBL/GenBank/DDBJ databases">
        <title>Draft whole genome sequences of clinical Proprionibacteriaceae strains.</title>
        <authorList>
            <person name="Bernier A.-M."/>
            <person name="Bernard K."/>
            <person name="Domingo M.-C."/>
        </authorList>
    </citation>
    <scope>NUCLEOTIDE SEQUENCE [LARGE SCALE GENOMIC DNA]</scope>
    <source>
        <strain evidence="8 9">NML 130396</strain>
    </source>
</reference>
<dbReference type="InterPro" id="IPR036388">
    <property type="entry name" value="WH-like_DNA-bd_sf"/>
</dbReference>
<keyword evidence="5" id="KW-0804">Transcription</keyword>
<dbReference type="InterPro" id="IPR014284">
    <property type="entry name" value="RNA_pol_sigma-70_dom"/>
</dbReference>
<keyword evidence="4" id="KW-0731">Sigma factor</keyword>
<dbReference type="InterPro" id="IPR007627">
    <property type="entry name" value="RNA_pol_sigma70_r2"/>
</dbReference>
<dbReference type="Proteomes" id="UP000216311">
    <property type="component" value="Unassembled WGS sequence"/>
</dbReference>
<comment type="subunit">
    <text evidence="2">Interacts transiently with the RNA polymerase catalytic core formed by RpoA, RpoB, RpoC and RpoZ (2 alpha, 1 beta, 1 beta' and 1 omega subunit) to form the RNA polymerase holoenzyme that can initiate transcription.</text>
</comment>
<dbReference type="InterPro" id="IPR052704">
    <property type="entry name" value="ECF_Sigma-70_Domain"/>
</dbReference>
<dbReference type="Pfam" id="PF04542">
    <property type="entry name" value="Sigma70_r2"/>
    <property type="match status" value="1"/>
</dbReference>
<dbReference type="NCBIfam" id="TIGR02937">
    <property type="entry name" value="sigma70-ECF"/>
    <property type="match status" value="1"/>
</dbReference>
<dbReference type="SUPFAM" id="SSF88659">
    <property type="entry name" value="Sigma3 and sigma4 domains of RNA polymerase sigma factors"/>
    <property type="match status" value="1"/>
</dbReference>
<evidence type="ECO:0000256" key="3">
    <source>
        <dbReference type="ARBA" id="ARBA00023015"/>
    </source>
</evidence>
<sequence>MTEPDDPFSEHRARMFAVAYRILGSVSDTEDVLQDCWLAWREVDPATVREPRAYLTRMVANRALNRLRTVQRQREVYPGPWLPEPVAASPGPDEVAELAESASFAMLVLLEQLTPLERAAFVLREVFALSHAEAAEALESTPAAVRQLTSRARRHLAGDGPPRFEPVDADTHRAVGREFVAALRSGDPARAIGLLAPDVRLITDGGGRVQAALRPLVGPEKSLRFLAGLVERYGDFEVEEVTANGWPALLVTSGGQPSLVQFALRDGRLAEVWVQRNPEKLTGLGISGAGSPPSGRNR</sequence>
<keyword evidence="3" id="KW-0805">Transcription regulation</keyword>
<dbReference type="GO" id="GO:0003677">
    <property type="term" value="F:DNA binding"/>
    <property type="evidence" value="ECO:0007669"/>
    <property type="project" value="InterPro"/>
</dbReference>
<dbReference type="GO" id="GO:0016987">
    <property type="term" value="F:sigma factor activity"/>
    <property type="evidence" value="ECO:0007669"/>
    <property type="project" value="UniProtKB-KW"/>
</dbReference>
<evidence type="ECO:0000259" key="7">
    <source>
        <dbReference type="Pfam" id="PF08281"/>
    </source>
</evidence>
<protein>
    <submittedName>
        <fullName evidence="8">RNA polymerase subunit sigma-24</fullName>
    </submittedName>
</protein>
<organism evidence="8 9">
    <name type="scientific">Enemella dayhoffiae</name>
    <dbReference type="NCBI Taxonomy" id="2016507"/>
    <lineage>
        <taxon>Bacteria</taxon>
        <taxon>Bacillati</taxon>
        <taxon>Actinomycetota</taxon>
        <taxon>Actinomycetes</taxon>
        <taxon>Propionibacteriales</taxon>
        <taxon>Propionibacteriaceae</taxon>
        <taxon>Enemella</taxon>
    </lineage>
</organism>
<evidence type="ECO:0000256" key="4">
    <source>
        <dbReference type="ARBA" id="ARBA00023082"/>
    </source>
</evidence>
<dbReference type="AlphaFoldDB" id="A0A255H9Q9"/>
<comment type="similarity">
    <text evidence="1">Belongs to the sigma-70 factor family. ECF subfamily.</text>
</comment>
<dbReference type="RefSeq" id="WP_094362938.1">
    <property type="nucleotide sequence ID" value="NZ_NMVQ01000004.1"/>
</dbReference>
<feature type="domain" description="RNA polymerase sigma factor 70 region 4 type 2" evidence="7">
    <location>
        <begin position="105"/>
        <end position="156"/>
    </location>
</feature>
<evidence type="ECO:0000256" key="2">
    <source>
        <dbReference type="ARBA" id="ARBA00011344"/>
    </source>
</evidence>
<feature type="domain" description="RNA polymerase sigma-70 region 2" evidence="6">
    <location>
        <begin position="9"/>
        <end position="72"/>
    </location>
</feature>
<dbReference type="PANTHER" id="PTHR30173:SF36">
    <property type="entry name" value="ECF RNA POLYMERASE SIGMA FACTOR SIGJ"/>
    <property type="match status" value="1"/>
</dbReference>
<dbReference type="InterPro" id="IPR032710">
    <property type="entry name" value="NTF2-like_dom_sf"/>
</dbReference>
<dbReference type="EMBL" id="NMVQ01000004">
    <property type="protein sequence ID" value="OYO24349.1"/>
    <property type="molecule type" value="Genomic_DNA"/>
</dbReference>
<accession>A0A255H9Q9</accession>
<dbReference type="NCBIfam" id="NF007214">
    <property type="entry name" value="PRK09636.1"/>
    <property type="match status" value="1"/>
</dbReference>
<proteinExistence type="inferred from homology"/>
<dbReference type="InterPro" id="IPR013325">
    <property type="entry name" value="RNA_pol_sigma_r2"/>
</dbReference>
<dbReference type="OrthoDB" id="3211555at2"/>
<dbReference type="Gene3D" id="3.10.450.50">
    <property type="match status" value="1"/>
</dbReference>
<name>A0A255H9Q9_9ACTN</name>
<evidence type="ECO:0000256" key="1">
    <source>
        <dbReference type="ARBA" id="ARBA00010641"/>
    </source>
</evidence>
<dbReference type="Gene3D" id="1.10.1740.10">
    <property type="match status" value="1"/>
</dbReference>
<evidence type="ECO:0000313" key="9">
    <source>
        <dbReference type="Proteomes" id="UP000216311"/>
    </source>
</evidence>
<dbReference type="InterPro" id="IPR013324">
    <property type="entry name" value="RNA_pol_sigma_r3/r4-like"/>
</dbReference>